<dbReference type="Proteomes" id="UP000054226">
    <property type="component" value="Unassembled WGS sequence"/>
</dbReference>
<evidence type="ECO:0000256" key="1">
    <source>
        <dbReference type="ARBA" id="ARBA00023172"/>
    </source>
</evidence>
<keyword evidence="4" id="KW-1185">Reference proteome</keyword>
<sequence length="217" mass="24105">MHGVLNDLNRAALEQGVDLVVIKELLSHAHIGVTADVYAHVRLRLQRQAIGAMRTPSATRATILTTYPPQPSSADVAVKHRRALIDIAVDEGSCAVFRVLKPQPRGCRFLKNPSSSRLPRILLTEASTHPMKLVESQPSSSRTLHCDLPHIDRPMNRTLRRTFRRFPSTRSDGSCPRQSGIGGCQPPLCIGEPRLHHGWCRPRTDQNSSNLRSSPPR</sequence>
<comment type="caution">
    <text evidence="3">The sequence shown here is derived from an EMBL/GenBank/DDBJ whole genome shotgun (WGS) entry which is preliminary data.</text>
</comment>
<organism evidence="3 4">
    <name type="scientific">Amycolatopsis decaplanina DSM 44594</name>
    <dbReference type="NCBI Taxonomy" id="1284240"/>
    <lineage>
        <taxon>Bacteria</taxon>
        <taxon>Bacillati</taxon>
        <taxon>Actinomycetota</taxon>
        <taxon>Actinomycetes</taxon>
        <taxon>Pseudonocardiales</taxon>
        <taxon>Pseudonocardiaceae</taxon>
        <taxon>Amycolatopsis</taxon>
    </lineage>
</organism>
<reference evidence="3 4" key="1">
    <citation type="journal article" date="2013" name="Genome Announc.">
        <title>Draft Genome Sequence of Amycolatopsis decaplanina Strain DSM 44594T.</title>
        <authorList>
            <person name="Kaur N."/>
            <person name="Kumar S."/>
            <person name="Bala M."/>
            <person name="Raghava G.P."/>
            <person name="Mayilraj S."/>
        </authorList>
    </citation>
    <scope>NUCLEOTIDE SEQUENCE [LARGE SCALE GENOMIC DNA]</scope>
    <source>
        <strain evidence="3 4">DSM 44594</strain>
    </source>
</reference>
<dbReference type="GO" id="GO:0006310">
    <property type="term" value="P:DNA recombination"/>
    <property type="evidence" value="ECO:0007669"/>
    <property type="project" value="UniProtKB-KW"/>
</dbReference>
<dbReference type="EMBL" id="AOHO01000082">
    <property type="protein sequence ID" value="EME50898.1"/>
    <property type="molecule type" value="Genomic_DNA"/>
</dbReference>
<evidence type="ECO:0008006" key="5">
    <source>
        <dbReference type="Google" id="ProtNLM"/>
    </source>
</evidence>
<accession>M2YQ39</accession>
<dbReference type="GO" id="GO:0015074">
    <property type="term" value="P:DNA integration"/>
    <property type="evidence" value="ECO:0007669"/>
    <property type="project" value="InterPro"/>
</dbReference>
<keyword evidence="1" id="KW-0233">DNA recombination</keyword>
<proteinExistence type="predicted"/>
<protein>
    <recommendedName>
        <fullName evidence="5">Tyr recombinase domain-containing protein</fullName>
    </recommendedName>
</protein>
<dbReference type="Gene3D" id="1.10.443.10">
    <property type="entry name" value="Intergrase catalytic core"/>
    <property type="match status" value="1"/>
</dbReference>
<evidence type="ECO:0000313" key="4">
    <source>
        <dbReference type="Proteomes" id="UP000054226"/>
    </source>
</evidence>
<feature type="region of interest" description="Disordered" evidence="2">
    <location>
        <begin position="131"/>
        <end position="150"/>
    </location>
</feature>
<dbReference type="InterPro" id="IPR013762">
    <property type="entry name" value="Integrase-like_cat_sf"/>
</dbReference>
<name>M2YQ39_9PSEU</name>
<gene>
    <name evidence="3" type="ORF">H074_37623</name>
</gene>
<dbReference type="SUPFAM" id="SSF56349">
    <property type="entry name" value="DNA breaking-rejoining enzymes"/>
    <property type="match status" value="1"/>
</dbReference>
<dbReference type="AlphaFoldDB" id="M2YQ39"/>
<dbReference type="InterPro" id="IPR011010">
    <property type="entry name" value="DNA_brk_join_enz"/>
</dbReference>
<dbReference type="GO" id="GO:0003677">
    <property type="term" value="F:DNA binding"/>
    <property type="evidence" value="ECO:0007669"/>
    <property type="project" value="InterPro"/>
</dbReference>
<evidence type="ECO:0000313" key="3">
    <source>
        <dbReference type="EMBL" id="EME50898.1"/>
    </source>
</evidence>
<evidence type="ECO:0000256" key="2">
    <source>
        <dbReference type="SAM" id="MobiDB-lite"/>
    </source>
</evidence>